<dbReference type="CDD" id="cd00130">
    <property type="entry name" value="PAS"/>
    <property type="match status" value="1"/>
</dbReference>
<evidence type="ECO:0000313" key="23">
    <source>
        <dbReference type="EMBL" id="CCG06665.1"/>
    </source>
</evidence>
<dbReference type="InterPro" id="IPR036097">
    <property type="entry name" value="HisK_dim/P_sf"/>
</dbReference>
<dbReference type="AlphaFoldDB" id="H6SIN8"/>
<dbReference type="SUPFAM" id="SSF52172">
    <property type="entry name" value="CheY-like"/>
    <property type="match status" value="1"/>
</dbReference>
<dbReference type="InterPro" id="IPR005467">
    <property type="entry name" value="His_kinase_dom"/>
</dbReference>
<sequence length="1016" mass="111626">MGHIRGGRRVRAPVQTGPMRSEGSGHMKRLLFARTMGGGPLRRLVIAVALANLFVFSGATTTIWRSYTLYSQQADTDVKNIAKTVEKSMSDSLTLNEVMLTALADSIAGKCDEHGVSIFRIKSYIEIIKSRYSYIDSFRFIDPSGSILYGTDVDATNSVNVSDRDYFIRALASETGETVFGGPHLSRTTGHPSVYMARRVYCADDHLLGVVSSAISLARIKEFLETIDVGPKGGISIRDQDMAIIVRHPDPGDKFRGNKTISPELQAIIGSGAREGGYHSGTTWDGTARAVYFSRISNYPYYVNVGIADDHYLNTWRQQTNITVVLSLFFFIISIFWAVSYYRNWQARHQEAHQALSSMEERFQLAMLAANDGVWDWSSESGKNYCSPNAYRMLGYDEADDIMDQAVMLTLIHPDDRDTFQTLNKNCIERNVSEFSQELRMRAKDGSWKWILRRGRVVTRDARRRATRIIGTHVDITRLKESELRADEASRVKSEFLANMSHEIRTPMNGIIGMLHLVLLGDLPSTVRKQLEISVSSASKLLLILNDILDISKLQAGKLTIEAVVFELDLLLEEALAPFRPKMDERGIAVTVTRSPTTPSLVVGDPLRMTQILTNYLSNAVKFTENGIISISIEAESPTPPECLIKISVTDTGPGIPEDKQDKLFQPFEQADYTVFQSFGGTGLGLAICKQLATLMGGAVGVNSTPGQGSTFWFSVKVLSADGRLGEGSLPDHGPPAAPPVDVALLKGTRVLLVEDNPTNELVAVGLLEAVGARVDVAHDGVECVEKATQNSYEAILMDVQMPRMDGLTATRLLRKDPRFSDLPIIAMTANALRSQQEECLDASMNDFVGKPFDPADLYTVLLKWVTGEGAVEQQGLHDVLVDHHAEIHFLGAIDGLDVRAGLRHMSGMRKLYLSALTQFIEQNQDTIDLFRGYLLLGDTQAIYDLAHSLKGVSATLGATSIHDAVVALERVARGDNLEGCRSLADPFENALTRLLATLDPALALAASQASPTTTA</sequence>
<feature type="domain" description="PAC" evidence="21">
    <location>
        <begin position="435"/>
        <end position="488"/>
    </location>
</feature>
<dbReference type="eggNOG" id="COG2205">
    <property type="taxonomic scope" value="Bacteria"/>
</dbReference>
<dbReference type="SMART" id="SM00091">
    <property type="entry name" value="PAS"/>
    <property type="match status" value="1"/>
</dbReference>
<evidence type="ECO:0000256" key="2">
    <source>
        <dbReference type="ARBA" id="ARBA00004651"/>
    </source>
</evidence>
<evidence type="ECO:0000256" key="15">
    <source>
        <dbReference type="PROSITE-ProRule" id="PRU00169"/>
    </source>
</evidence>
<proteinExistence type="predicted"/>
<dbReference type="InterPro" id="IPR000014">
    <property type="entry name" value="PAS"/>
</dbReference>
<evidence type="ECO:0000256" key="8">
    <source>
        <dbReference type="ARBA" id="ARBA00022741"/>
    </source>
</evidence>
<dbReference type="HOGENOM" id="CLU_000445_114_21_5"/>
<feature type="domain" description="PAS" evidence="20">
    <location>
        <begin position="359"/>
        <end position="431"/>
    </location>
</feature>
<dbReference type="InterPro" id="IPR029151">
    <property type="entry name" value="Sensor-like_sf"/>
</dbReference>
<dbReference type="InterPro" id="IPR000700">
    <property type="entry name" value="PAS-assoc_C"/>
</dbReference>
<dbReference type="Pfam" id="PF08447">
    <property type="entry name" value="PAS_3"/>
    <property type="match status" value="1"/>
</dbReference>
<protein>
    <recommendedName>
        <fullName evidence="3">histidine kinase</fullName>
        <ecNumber evidence="3">2.7.13.3</ecNumber>
    </recommendedName>
</protein>
<dbReference type="PROSITE" id="PS50110">
    <property type="entry name" value="RESPONSE_REGULATORY"/>
    <property type="match status" value="1"/>
</dbReference>
<keyword evidence="5 15" id="KW-0597">Phosphoprotein</keyword>
<evidence type="ECO:0000256" key="11">
    <source>
        <dbReference type="ARBA" id="ARBA00022989"/>
    </source>
</evidence>
<feature type="domain" description="HPt" evidence="22">
    <location>
        <begin position="909"/>
        <end position="1002"/>
    </location>
</feature>
<dbReference type="KEGG" id="rpm:RSPPHO_00039"/>
<dbReference type="PROSITE" id="PS50112">
    <property type="entry name" value="PAS"/>
    <property type="match status" value="1"/>
</dbReference>
<dbReference type="Pfam" id="PF02743">
    <property type="entry name" value="dCache_1"/>
    <property type="match status" value="1"/>
</dbReference>
<keyword evidence="9" id="KW-0418">Kinase</keyword>
<keyword evidence="10" id="KW-0067">ATP-binding</keyword>
<dbReference type="GO" id="GO:0005524">
    <property type="term" value="F:ATP binding"/>
    <property type="evidence" value="ECO:0007669"/>
    <property type="project" value="UniProtKB-KW"/>
</dbReference>
<feature type="domain" description="Histidine kinase" evidence="18">
    <location>
        <begin position="499"/>
        <end position="720"/>
    </location>
</feature>
<dbReference type="EMBL" id="HE663493">
    <property type="protein sequence ID" value="CCG06665.1"/>
    <property type="molecule type" value="Genomic_DNA"/>
</dbReference>
<dbReference type="Pfam" id="PF02518">
    <property type="entry name" value="HATPase_c"/>
    <property type="match status" value="1"/>
</dbReference>
<feature type="compositionally biased region" description="Basic residues" evidence="16">
    <location>
        <begin position="1"/>
        <end position="11"/>
    </location>
</feature>
<evidence type="ECO:0000256" key="1">
    <source>
        <dbReference type="ARBA" id="ARBA00000085"/>
    </source>
</evidence>
<dbReference type="InterPro" id="IPR003594">
    <property type="entry name" value="HATPase_dom"/>
</dbReference>
<dbReference type="PROSITE" id="PS50113">
    <property type="entry name" value="PAC"/>
    <property type="match status" value="1"/>
</dbReference>
<dbReference type="SUPFAM" id="SSF55874">
    <property type="entry name" value="ATPase domain of HSP90 chaperone/DNA topoisomerase II/histidine kinase"/>
    <property type="match status" value="1"/>
</dbReference>
<evidence type="ECO:0000256" key="6">
    <source>
        <dbReference type="ARBA" id="ARBA00022679"/>
    </source>
</evidence>
<gene>
    <name evidence="23" type="ORF">RSPPHO_00039</name>
</gene>
<dbReference type="CDD" id="cd00088">
    <property type="entry name" value="HPT"/>
    <property type="match status" value="1"/>
</dbReference>
<dbReference type="InterPro" id="IPR008207">
    <property type="entry name" value="Sig_transdc_His_kin_Hpt_dom"/>
</dbReference>
<dbReference type="PRINTS" id="PR00344">
    <property type="entry name" value="BCTRLSENSOR"/>
</dbReference>
<evidence type="ECO:0000259" key="21">
    <source>
        <dbReference type="PROSITE" id="PS50113"/>
    </source>
</evidence>
<evidence type="ECO:0000256" key="4">
    <source>
        <dbReference type="ARBA" id="ARBA00022475"/>
    </source>
</evidence>
<dbReference type="InterPro" id="IPR013655">
    <property type="entry name" value="PAS_fold_3"/>
</dbReference>
<evidence type="ECO:0000256" key="12">
    <source>
        <dbReference type="ARBA" id="ARBA00023012"/>
    </source>
</evidence>
<accession>H6SIN8</accession>
<dbReference type="PANTHER" id="PTHR45339">
    <property type="entry name" value="HYBRID SIGNAL TRANSDUCTION HISTIDINE KINASE J"/>
    <property type="match status" value="1"/>
</dbReference>
<dbReference type="Pfam" id="PF01627">
    <property type="entry name" value="Hpt"/>
    <property type="match status" value="1"/>
</dbReference>
<comment type="catalytic activity">
    <reaction evidence="1">
        <text>ATP + protein L-histidine = ADP + protein N-phospho-L-histidine.</text>
        <dbReference type="EC" id="2.7.13.3"/>
    </reaction>
</comment>
<feature type="modified residue" description="Phosphohistidine" evidence="14">
    <location>
        <position position="948"/>
    </location>
</feature>
<evidence type="ECO:0000259" key="18">
    <source>
        <dbReference type="PROSITE" id="PS50109"/>
    </source>
</evidence>
<dbReference type="CDD" id="cd12915">
    <property type="entry name" value="PDC2_DGC_like"/>
    <property type="match status" value="1"/>
</dbReference>
<dbReference type="InterPro" id="IPR001789">
    <property type="entry name" value="Sig_transdc_resp-reg_receiver"/>
</dbReference>
<dbReference type="InterPro" id="IPR011006">
    <property type="entry name" value="CheY-like_superfamily"/>
</dbReference>
<keyword evidence="11 17" id="KW-1133">Transmembrane helix</keyword>
<keyword evidence="24" id="KW-1185">Reference proteome</keyword>
<dbReference type="STRING" id="1150469.RSPPHO_00039"/>
<dbReference type="SMART" id="SM00388">
    <property type="entry name" value="HisKA"/>
    <property type="match status" value="1"/>
</dbReference>
<keyword evidence="8" id="KW-0547">Nucleotide-binding</keyword>
<dbReference type="CDD" id="cd00082">
    <property type="entry name" value="HisKA"/>
    <property type="match status" value="1"/>
</dbReference>
<dbReference type="SUPFAM" id="SSF103190">
    <property type="entry name" value="Sensory domain-like"/>
    <property type="match status" value="1"/>
</dbReference>
<dbReference type="SUPFAM" id="SSF47226">
    <property type="entry name" value="Histidine-containing phosphotransfer domain, HPT domain"/>
    <property type="match status" value="1"/>
</dbReference>
<keyword evidence="6 23" id="KW-0808">Transferase</keyword>
<keyword evidence="13 17" id="KW-0472">Membrane</keyword>
<dbReference type="PROSITE" id="PS50109">
    <property type="entry name" value="HIS_KIN"/>
    <property type="match status" value="1"/>
</dbReference>
<dbReference type="Pfam" id="PF00072">
    <property type="entry name" value="Response_reg"/>
    <property type="match status" value="1"/>
</dbReference>
<dbReference type="Gene3D" id="3.40.50.2300">
    <property type="match status" value="1"/>
</dbReference>
<dbReference type="SMART" id="SM00448">
    <property type="entry name" value="REC"/>
    <property type="match status" value="1"/>
</dbReference>
<feature type="domain" description="Response regulatory" evidence="19">
    <location>
        <begin position="750"/>
        <end position="866"/>
    </location>
</feature>
<dbReference type="Pfam" id="PF00512">
    <property type="entry name" value="HisKA"/>
    <property type="match status" value="1"/>
</dbReference>
<evidence type="ECO:0000259" key="20">
    <source>
        <dbReference type="PROSITE" id="PS50112"/>
    </source>
</evidence>
<dbReference type="PROSITE" id="PS50894">
    <property type="entry name" value="HPT"/>
    <property type="match status" value="1"/>
</dbReference>
<dbReference type="InterPro" id="IPR036890">
    <property type="entry name" value="HATPase_C_sf"/>
</dbReference>
<dbReference type="PANTHER" id="PTHR45339:SF3">
    <property type="entry name" value="HISTIDINE KINASE"/>
    <property type="match status" value="1"/>
</dbReference>
<keyword evidence="7 17" id="KW-0812">Transmembrane</keyword>
<dbReference type="InterPro" id="IPR003661">
    <property type="entry name" value="HisK_dim/P_dom"/>
</dbReference>
<evidence type="ECO:0000256" key="9">
    <source>
        <dbReference type="ARBA" id="ARBA00022777"/>
    </source>
</evidence>
<dbReference type="EC" id="2.7.13.3" evidence="3"/>
<dbReference type="Gene3D" id="3.30.565.10">
    <property type="entry name" value="Histidine kinase-like ATPase, C-terminal domain"/>
    <property type="match status" value="1"/>
</dbReference>
<reference evidence="23 24" key="1">
    <citation type="submission" date="2012-02" db="EMBL/GenBank/DDBJ databases">
        <title>Shotgun genome sequence of Phaeospirillum photometricum DSM 122.</title>
        <authorList>
            <person name="Duquesne K."/>
            <person name="Sturgis J."/>
        </authorList>
    </citation>
    <scope>NUCLEOTIDE SEQUENCE [LARGE SCALE GENOMIC DNA]</scope>
    <source>
        <strain evidence="24">DSM122</strain>
    </source>
</reference>
<evidence type="ECO:0000256" key="3">
    <source>
        <dbReference type="ARBA" id="ARBA00012438"/>
    </source>
</evidence>
<evidence type="ECO:0000256" key="14">
    <source>
        <dbReference type="PROSITE-ProRule" id="PRU00110"/>
    </source>
</evidence>
<keyword evidence="12" id="KW-0902">Two-component regulatory system</keyword>
<dbReference type="Gene3D" id="3.30.450.20">
    <property type="entry name" value="PAS domain"/>
    <property type="match status" value="3"/>
</dbReference>
<feature type="modified residue" description="4-aspartylphosphate" evidence="15">
    <location>
        <position position="799"/>
    </location>
</feature>
<dbReference type="InterPro" id="IPR001610">
    <property type="entry name" value="PAC"/>
</dbReference>
<feature type="region of interest" description="Disordered" evidence="16">
    <location>
        <begin position="1"/>
        <end position="24"/>
    </location>
</feature>
<dbReference type="CDD" id="cd17546">
    <property type="entry name" value="REC_hyHK_CKI1_RcsC-like"/>
    <property type="match status" value="1"/>
</dbReference>
<dbReference type="CDD" id="cd12914">
    <property type="entry name" value="PDC1_DGC_like"/>
    <property type="match status" value="1"/>
</dbReference>
<dbReference type="SMART" id="SM00073">
    <property type="entry name" value="HPT"/>
    <property type="match status" value="1"/>
</dbReference>
<dbReference type="Gene3D" id="1.10.287.130">
    <property type="match status" value="1"/>
</dbReference>
<dbReference type="Gene3D" id="1.20.120.160">
    <property type="entry name" value="HPT domain"/>
    <property type="match status" value="1"/>
</dbReference>
<feature type="transmembrane region" description="Helical" evidence="17">
    <location>
        <begin position="322"/>
        <end position="342"/>
    </location>
</feature>
<evidence type="ECO:0000256" key="10">
    <source>
        <dbReference type="ARBA" id="ARBA00022840"/>
    </source>
</evidence>
<evidence type="ECO:0000259" key="19">
    <source>
        <dbReference type="PROSITE" id="PS50110"/>
    </source>
</evidence>
<dbReference type="GO" id="GO:0000155">
    <property type="term" value="F:phosphorelay sensor kinase activity"/>
    <property type="evidence" value="ECO:0007669"/>
    <property type="project" value="InterPro"/>
</dbReference>
<keyword evidence="4" id="KW-1003">Cell membrane</keyword>
<dbReference type="InterPro" id="IPR033479">
    <property type="entry name" value="dCache_1"/>
</dbReference>
<dbReference type="SUPFAM" id="SSF47384">
    <property type="entry name" value="Homodimeric domain of signal transducing histidine kinase"/>
    <property type="match status" value="1"/>
</dbReference>
<comment type="subcellular location">
    <subcellularLocation>
        <location evidence="2">Cell membrane</location>
        <topology evidence="2">Multi-pass membrane protein</topology>
    </subcellularLocation>
</comment>
<dbReference type="NCBIfam" id="TIGR00229">
    <property type="entry name" value="sensory_box"/>
    <property type="match status" value="1"/>
</dbReference>
<dbReference type="SMART" id="SM00086">
    <property type="entry name" value="PAC"/>
    <property type="match status" value="1"/>
</dbReference>
<evidence type="ECO:0000256" key="16">
    <source>
        <dbReference type="SAM" id="MobiDB-lite"/>
    </source>
</evidence>
<evidence type="ECO:0000256" key="5">
    <source>
        <dbReference type="ARBA" id="ARBA00022553"/>
    </source>
</evidence>
<dbReference type="SMART" id="SM00387">
    <property type="entry name" value="HATPase_c"/>
    <property type="match status" value="1"/>
</dbReference>
<organism evidence="23 24">
    <name type="scientific">Pararhodospirillum photometricum DSM 122</name>
    <dbReference type="NCBI Taxonomy" id="1150469"/>
    <lineage>
        <taxon>Bacteria</taxon>
        <taxon>Pseudomonadati</taxon>
        <taxon>Pseudomonadota</taxon>
        <taxon>Alphaproteobacteria</taxon>
        <taxon>Rhodospirillales</taxon>
        <taxon>Rhodospirillaceae</taxon>
        <taxon>Pararhodospirillum</taxon>
    </lineage>
</organism>
<dbReference type="SUPFAM" id="SSF55785">
    <property type="entry name" value="PYP-like sensor domain (PAS domain)"/>
    <property type="match status" value="1"/>
</dbReference>
<dbReference type="InterPro" id="IPR036641">
    <property type="entry name" value="HPT_dom_sf"/>
</dbReference>
<dbReference type="PATRIC" id="fig|1150469.3.peg.69"/>
<dbReference type="FunFam" id="3.30.565.10:FF:000010">
    <property type="entry name" value="Sensor histidine kinase RcsC"/>
    <property type="match status" value="1"/>
</dbReference>
<evidence type="ECO:0000313" key="24">
    <source>
        <dbReference type="Proteomes" id="UP000033220"/>
    </source>
</evidence>
<evidence type="ECO:0000259" key="22">
    <source>
        <dbReference type="PROSITE" id="PS50894"/>
    </source>
</evidence>
<dbReference type="InterPro" id="IPR035965">
    <property type="entry name" value="PAS-like_dom_sf"/>
</dbReference>
<feature type="transmembrane region" description="Helical" evidence="17">
    <location>
        <begin position="44"/>
        <end position="64"/>
    </location>
</feature>
<name>H6SIN8_PARPM</name>
<evidence type="ECO:0000256" key="17">
    <source>
        <dbReference type="SAM" id="Phobius"/>
    </source>
</evidence>
<evidence type="ECO:0000256" key="7">
    <source>
        <dbReference type="ARBA" id="ARBA00022692"/>
    </source>
</evidence>
<evidence type="ECO:0000256" key="13">
    <source>
        <dbReference type="ARBA" id="ARBA00023136"/>
    </source>
</evidence>
<dbReference type="GO" id="GO:0005886">
    <property type="term" value="C:plasma membrane"/>
    <property type="evidence" value="ECO:0007669"/>
    <property type="project" value="UniProtKB-SubCell"/>
</dbReference>
<dbReference type="InterPro" id="IPR004358">
    <property type="entry name" value="Sig_transdc_His_kin-like_C"/>
</dbReference>
<dbReference type="CDD" id="cd16922">
    <property type="entry name" value="HATPase_EvgS-ArcB-TorS-like"/>
    <property type="match status" value="1"/>
</dbReference>
<dbReference type="Proteomes" id="UP000033220">
    <property type="component" value="Chromosome DSM 122"/>
</dbReference>